<dbReference type="Pfam" id="PF01416">
    <property type="entry name" value="PseudoU_synth_1"/>
    <property type="match status" value="2"/>
</dbReference>
<comment type="caution">
    <text evidence="4">Lacks conserved residue(s) required for the propagation of feature annotation.</text>
</comment>
<dbReference type="GO" id="GO:0160147">
    <property type="term" value="F:tRNA pseudouridine(38-40) synthase activity"/>
    <property type="evidence" value="ECO:0007669"/>
    <property type="project" value="UniProtKB-EC"/>
</dbReference>
<dbReference type="PANTHER" id="PTHR11142">
    <property type="entry name" value="PSEUDOURIDYLATE SYNTHASE"/>
    <property type="match status" value="1"/>
</dbReference>
<dbReference type="AlphaFoldDB" id="A0A6C2ULX4"/>
<evidence type="ECO:0000256" key="3">
    <source>
        <dbReference type="ARBA" id="ARBA00023235"/>
    </source>
</evidence>
<dbReference type="EC" id="5.4.99.12" evidence="4"/>
<dbReference type="InterPro" id="IPR020094">
    <property type="entry name" value="TruA/RsuA/RluB/E/F_N"/>
</dbReference>
<dbReference type="PIRSF" id="PIRSF001430">
    <property type="entry name" value="tRNA_psdUrid_synth"/>
    <property type="match status" value="1"/>
</dbReference>
<keyword evidence="3 4" id="KW-0413">Isomerase</keyword>
<gene>
    <name evidence="4 9" type="primary">truA</name>
    <name evidence="9" type="ORF">SCARR_02980</name>
</gene>
<dbReference type="EMBL" id="CAAHFH010000002">
    <property type="protein sequence ID" value="VGO20913.1"/>
    <property type="molecule type" value="Genomic_DNA"/>
</dbReference>
<evidence type="ECO:0000313" key="10">
    <source>
        <dbReference type="Proteomes" id="UP000346198"/>
    </source>
</evidence>
<feature type="domain" description="Pseudouridine synthase I TruA alpha/beta" evidence="8">
    <location>
        <begin position="145"/>
        <end position="247"/>
    </location>
</feature>
<dbReference type="InterPro" id="IPR020097">
    <property type="entry name" value="PsdUridine_synth_TruA_a/b_dom"/>
</dbReference>
<feature type="active site" description="Nucleophile" evidence="4 5">
    <location>
        <position position="54"/>
    </location>
</feature>
<dbReference type="GO" id="GO:0003723">
    <property type="term" value="F:RNA binding"/>
    <property type="evidence" value="ECO:0007669"/>
    <property type="project" value="InterPro"/>
</dbReference>
<dbReference type="HAMAP" id="MF_00171">
    <property type="entry name" value="TruA"/>
    <property type="match status" value="1"/>
</dbReference>
<comment type="similarity">
    <text evidence="1 4 7">Belongs to the tRNA pseudouridine synthase TruA family.</text>
</comment>
<evidence type="ECO:0000256" key="7">
    <source>
        <dbReference type="RuleBase" id="RU003792"/>
    </source>
</evidence>
<reference evidence="9 10" key="1">
    <citation type="submission" date="2019-04" db="EMBL/GenBank/DDBJ databases">
        <authorList>
            <person name="Van Vliet M D."/>
        </authorList>
    </citation>
    <scope>NUCLEOTIDE SEQUENCE [LARGE SCALE GENOMIC DNA]</scope>
    <source>
        <strain evidence="9 10">F21</strain>
    </source>
</reference>
<accession>A0A6C2ULX4</accession>
<dbReference type="InterPro" id="IPR020095">
    <property type="entry name" value="PsdUridine_synth_TruA_C"/>
</dbReference>
<dbReference type="Gene3D" id="3.30.70.660">
    <property type="entry name" value="Pseudouridine synthase I, catalytic domain, C-terminal subdomain"/>
    <property type="match status" value="1"/>
</dbReference>
<keyword evidence="10" id="KW-1185">Reference proteome</keyword>
<proteinExistence type="inferred from homology"/>
<protein>
    <recommendedName>
        <fullName evidence="4">tRNA pseudouridine synthase A</fullName>
        <ecNumber evidence="4">5.4.99.12</ecNumber>
    </recommendedName>
    <alternativeName>
        <fullName evidence="4">tRNA pseudouridine(38-40) synthase</fullName>
    </alternativeName>
    <alternativeName>
        <fullName evidence="4">tRNA pseudouridylate synthase I</fullName>
    </alternativeName>
    <alternativeName>
        <fullName evidence="4">tRNA-uridine isomerase I</fullName>
    </alternativeName>
</protein>
<evidence type="ECO:0000313" key="9">
    <source>
        <dbReference type="EMBL" id="VGO20913.1"/>
    </source>
</evidence>
<dbReference type="InterPro" id="IPR020103">
    <property type="entry name" value="PsdUridine_synth_cat_dom_sf"/>
</dbReference>
<evidence type="ECO:0000256" key="6">
    <source>
        <dbReference type="PIRSR" id="PIRSR001430-2"/>
    </source>
</evidence>
<dbReference type="Gene3D" id="3.30.70.580">
    <property type="entry name" value="Pseudouridine synthase I, catalytic domain, N-terminal subdomain"/>
    <property type="match status" value="1"/>
</dbReference>
<dbReference type="SUPFAM" id="SSF55120">
    <property type="entry name" value="Pseudouridine synthase"/>
    <property type="match status" value="1"/>
</dbReference>
<evidence type="ECO:0000256" key="1">
    <source>
        <dbReference type="ARBA" id="ARBA00009375"/>
    </source>
</evidence>
<feature type="domain" description="Pseudouridine synthase I TruA alpha/beta" evidence="8">
    <location>
        <begin position="9"/>
        <end position="105"/>
    </location>
</feature>
<dbReference type="Proteomes" id="UP000346198">
    <property type="component" value="Unassembled WGS sequence"/>
</dbReference>
<dbReference type="GO" id="GO:0031119">
    <property type="term" value="P:tRNA pseudouridine synthesis"/>
    <property type="evidence" value="ECO:0007669"/>
    <property type="project" value="UniProtKB-UniRule"/>
</dbReference>
<evidence type="ECO:0000256" key="2">
    <source>
        <dbReference type="ARBA" id="ARBA00022694"/>
    </source>
</evidence>
<dbReference type="NCBIfam" id="TIGR00071">
    <property type="entry name" value="hisT_truA"/>
    <property type="match status" value="1"/>
</dbReference>
<comment type="subunit">
    <text evidence="4">Homodimer.</text>
</comment>
<dbReference type="FunFam" id="3.30.70.580:FF:000001">
    <property type="entry name" value="tRNA pseudouridine synthase A"/>
    <property type="match status" value="1"/>
</dbReference>
<dbReference type="RefSeq" id="WP_136062415.1">
    <property type="nucleotide sequence ID" value="NZ_CAAHFH010000002.1"/>
</dbReference>
<dbReference type="CDD" id="cd02570">
    <property type="entry name" value="PseudoU_synth_EcTruA"/>
    <property type="match status" value="1"/>
</dbReference>
<evidence type="ECO:0000259" key="8">
    <source>
        <dbReference type="Pfam" id="PF01416"/>
    </source>
</evidence>
<feature type="binding site" evidence="4 6">
    <location>
        <position position="112"/>
    </location>
    <ligand>
        <name>substrate</name>
    </ligand>
</feature>
<keyword evidence="2 4" id="KW-0819">tRNA processing</keyword>
<comment type="function">
    <text evidence="4">Formation of pseudouridine at positions 38, 39 and 40 in the anticodon stem and loop of transfer RNAs.</text>
</comment>
<sequence length="247" mass="28204">MSTRYKIKVSYDGTNYSGWQVQPKQRTVQGEIERLLSEMTGEKHVRVESSGRTDTGVHARAQVAHFDLKKPVDPKYFQRGLNAQIDRDIRIMTMEQAAPDFHARFSAVGKEYRYFIYNGLIVPPTKRLYRLQEGRPLDVDRMRIAADLLVGEHDFAPFAANRKVPIKSTVRTIHSFYVRKHGADVALEVQGNGFLYKMVRGLAGFMVHVGMGRLEPEAALEILNHGTRTAKVQTAQPHGLFLWKVFY</sequence>
<organism evidence="9 10">
    <name type="scientific">Pontiella sulfatireligans</name>
    <dbReference type="NCBI Taxonomy" id="2750658"/>
    <lineage>
        <taxon>Bacteria</taxon>
        <taxon>Pseudomonadati</taxon>
        <taxon>Kiritimatiellota</taxon>
        <taxon>Kiritimatiellia</taxon>
        <taxon>Kiritimatiellales</taxon>
        <taxon>Pontiellaceae</taxon>
        <taxon>Pontiella</taxon>
    </lineage>
</organism>
<name>A0A6C2ULX4_9BACT</name>
<comment type="catalytic activity">
    <reaction evidence="4 7">
        <text>uridine(38/39/40) in tRNA = pseudouridine(38/39/40) in tRNA</text>
        <dbReference type="Rhea" id="RHEA:22376"/>
        <dbReference type="Rhea" id="RHEA-COMP:10085"/>
        <dbReference type="Rhea" id="RHEA-COMP:10087"/>
        <dbReference type="ChEBI" id="CHEBI:65314"/>
        <dbReference type="ChEBI" id="CHEBI:65315"/>
        <dbReference type="EC" id="5.4.99.12"/>
    </reaction>
</comment>
<evidence type="ECO:0000256" key="5">
    <source>
        <dbReference type="PIRSR" id="PIRSR001430-1"/>
    </source>
</evidence>
<dbReference type="InterPro" id="IPR001406">
    <property type="entry name" value="PsdUridine_synth_TruA"/>
</dbReference>
<dbReference type="PANTHER" id="PTHR11142:SF0">
    <property type="entry name" value="TRNA PSEUDOURIDINE SYNTHASE-LIKE 1"/>
    <property type="match status" value="1"/>
</dbReference>
<evidence type="ECO:0000256" key="4">
    <source>
        <dbReference type="HAMAP-Rule" id="MF_00171"/>
    </source>
</evidence>